<feature type="domain" description="PAC" evidence="10">
    <location>
        <begin position="409"/>
        <end position="461"/>
    </location>
</feature>
<dbReference type="InterPro" id="IPR036097">
    <property type="entry name" value="HisK_dim/P_sf"/>
</dbReference>
<sequence>MSAPHLNGFLETRRRAANLGPAKRELLVFMVFGALGTLAAYVNVNLPHTDIFLSGRYAFGVMGFVLLRHWWTALLLATLLAAVGEHTLPLSTVFPINMALTVPMVVLLRALYQKVLAQTENTVQFGLVWIAAIMLYYQFVMVSIGGIESGRQQTPLGSSVLTFLAAQSHLVESVLVGVVSAAGLTMLRSYQIVARQRTELEVTLASIGDAVIVTDAKGTIRRVNPEAARLSGWKPEEAEGRPLSDVLHLVNSETRRPVPDPVSRVLSDGVTVGLANHTALIARDGQEHQIADSAAPIRDPSAIRAASPPLGVVMVFRDVTDTYRMQAALAFQKRNFDMAVAASGTGVWDWNVRTDRVVRAGNYAHLFGIDVHDTEGGPLSEDITALIHPEDRAPIPDKLQQALRSGTEYEHTFRVTRPDGRERWLRTRGQVIERDESGPIRMAGTTQDITDLQITLEALRRSNADLEQFAHVASHDLQEPVRSLVAYSQLLGRRYDHLLDPDGREFLGFIIGGAKRMQALVLDLLEYSRVSSRAKPSSSVDLATLVAEAIENLDQAIRDSGAHITVGDLPVVTGDKPQLLSLFQNLIANAIKFQRAGAAPEITISARRKTDAWDLTVADNGIGIDPAFQDRIFEPFKRLHTNDTFSGTGIGLAVAKRIVERHQGLIRVDSAPGEGSRFVVTLPDAPSPLEMETSGRQDMTGRHTTPNDSPD</sequence>
<evidence type="ECO:0000259" key="9">
    <source>
        <dbReference type="PROSITE" id="PS50112"/>
    </source>
</evidence>
<dbReference type="InterPro" id="IPR036890">
    <property type="entry name" value="HATPase_C_sf"/>
</dbReference>
<dbReference type="InterPro" id="IPR003661">
    <property type="entry name" value="HisK_dim/P_dom"/>
</dbReference>
<dbReference type="InterPro" id="IPR013655">
    <property type="entry name" value="PAS_fold_3"/>
</dbReference>
<feature type="domain" description="Histidine kinase" evidence="8">
    <location>
        <begin position="472"/>
        <end position="686"/>
    </location>
</feature>
<reference evidence="11 12" key="1">
    <citation type="submission" date="2016-10" db="EMBL/GenBank/DDBJ databases">
        <authorList>
            <person name="de Groot N.N."/>
        </authorList>
    </citation>
    <scope>NUCLEOTIDE SEQUENCE [LARGE SCALE GENOMIC DNA]</scope>
    <source>
        <strain evidence="11 12">ATCC 700224</strain>
    </source>
</reference>
<dbReference type="InterPro" id="IPR013656">
    <property type="entry name" value="PAS_4"/>
</dbReference>
<dbReference type="STRING" id="69960.SAMN05421720_102301"/>
<dbReference type="PANTHER" id="PTHR43304:SF1">
    <property type="entry name" value="PAC DOMAIN-CONTAINING PROTEIN"/>
    <property type="match status" value="1"/>
</dbReference>
<feature type="transmembrane region" description="Helical" evidence="7">
    <location>
        <begin position="26"/>
        <end position="46"/>
    </location>
</feature>
<keyword evidence="7" id="KW-0472">Membrane</keyword>
<dbReference type="CDD" id="cd00130">
    <property type="entry name" value="PAS"/>
    <property type="match status" value="2"/>
</dbReference>
<dbReference type="OrthoDB" id="7313492at2"/>
<dbReference type="Pfam" id="PF00512">
    <property type="entry name" value="HisKA"/>
    <property type="match status" value="1"/>
</dbReference>
<keyword evidence="7" id="KW-0812">Transmembrane</keyword>
<dbReference type="Proteomes" id="UP000199412">
    <property type="component" value="Unassembled WGS sequence"/>
</dbReference>
<dbReference type="InterPro" id="IPR003594">
    <property type="entry name" value="HATPase_dom"/>
</dbReference>
<dbReference type="FunFam" id="3.30.565.10:FF:000006">
    <property type="entry name" value="Sensor histidine kinase WalK"/>
    <property type="match status" value="1"/>
</dbReference>
<dbReference type="SUPFAM" id="SSF55785">
    <property type="entry name" value="PYP-like sensor domain (PAS domain)"/>
    <property type="match status" value="2"/>
</dbReference>
<protein>
    <recommendedName>
        <fullName evidence="2">histidine kinase</fullName>
        <ecNumber evidence="2">2.7.13.3</ecNumber>
    </recommendedName>
</protein>
<organism evidence="11 12">
    <name type="scientific">Rhodospira trueperi</name>
    <dbReference type="NCBI Taxonomy" id="69960"/>
    <lineage>
        <taxon>Bacteria</taxon>
        <taxon>Pseudomonadati</taxon>
        <taxon>Pseudomonadota</taxon>
        <taxon>Alphaproteobacteria</taxon>
        <taxon>Rhodospirillales</taxon>
        <taxon>Rhodospirillaceae</taxon>
        <taxon>Rhodospira</taxon>
    </lineage>
</organism>
<feature type="domain" description="PAS" evidence="9">
    <location>
        <begin position="196"/>
        <end position="269"/>
    </location>
</feature>
<keyword evidence="12" id="KW-1185">Reference proteome</keyword>
<dbReference type="EMBL" id="FNAP01000002">
    <property type="protein sequence ID" value="SDD99228.1"/>
    <property type="molecule type" value="Genomic_DNA"/>
</dbReference>
<evidence type="ECO:0000259" key="8">
    <source>
        <dbReference type="PROSITE" id="PS50109"/>
    </source>
</evidence>
<dbReference type="InterPro" id="IPR000014">
    <property type="entry name" value="PAS"/>
</dbReference>
<evidence type="ECO:0000256" key="5">
    <source>
        <dbReference type="ARBA" id="ARBA00022777"/>
    </source>
</evidence>
<evidence type="ECO:0000256" key="4">
    <source>
        <dbReference type="ARBA" id="ARBA00022679"/>
    </source>
</evidence>
<feature type="region of interest" description="Disordered" evidence="6">
    <location>
        <begin position="682"/>
        <end position="711"/>
    </location>
</feature>
<dbReference type="SMART" id="SM00388">
    <property type="entry name" value="HisKA"/>
    <property type="match status" value="1"/>
</dbReference>
<dbReference type="Gene3D" id="1.10.287.130">
    <property type="match status" value="1"/>
</dbReference>
<dbReference type="PROSITE" id="PS50113">
    <property type="entry name" value="PAC"/>
    <property type="match status" value="1"/>
</dbReference>
<dbReference type="Gene3D" id="3.30.565.10">
    <property type="entry name" value="Histidine kinase-like ATPase, C-terminal domain"/>
    <property type="match status" value="1"/>
</dbReference>
<evidence type="ECO:0000313" key="11">
    <source>
        <dbReference type="EMBL" id="SDD99228.1"/>
    </source>
</evidence>
<evidence type="ECO:0000256" key="2">
    <source>
        <dbReference type="ARBA" id="ARBA00012438"/>
    </source>
</evidence>
<keyword evidence="7" id="KW-1133">Transmembrane helix</keyword>
<dbReference type="InterPro" id="IPR005467">
    <property type="entry name" value="His_kinase_dom"/>
</dbReference>
<keyword evidence="5" id="KW-0418">Kinase</keyword>
<dbReference type="EC" id="2.7.13.3" evidence="2"/>
<comment type="catalytic activity">
    <reaction evidence="1">
        <text>ATP + protein L-histidine = ADP + protein N-phospho-L-histidine.</text>
        <dbReference type="EC" id="2.7.13.3"/>
    </reaction>
</comment>
<dbReference type="PROSITE" id="PS50112">
    <property type="entry name" value="PAS"/>
    <property type="match status" value="2"/>
</dbReference>
<evidence type="ECO:0000259" key="10">
    <source>
        <dbReference type="PROSITE" id="PS50113"/>
    </source>
</evidence>
<dbReference type="InterPro" id="IPR000700">
    <property type="entry name" value="PAS-assoc_C"/>
</dbReference>
<feature type="compositionally biased region" description="Polar residues" evidence="6">
    <location>
        <begin position="702"/>
        <end position="711"/>
    </location>
</feature>
<dbReference type="InterPro" id="IPR052162">
    <property type="entry name" value="Sensor_kinase/Photoreceptor"/>
</dbReference>
<dbReference type="InterPro" id="IPR035965">
    <property type="entry name" value="PAS-like_dom_sf"/>
</dbReference>
<dbReference type="PROSITE" id="PS50109">
    <property type="entry name" value="HIS_KIN"/>
    <property type="match status" value="1"/>
</dbReference>
<dbReference type="NCBIfam" id="TIGR00229">
    <property type="entry name" value="sensory_box"/>
    <property type="match status" value="2"/>
</dbReference>
<gene>
    <name evidence="11" type="ORF">SAMN05421720_102301</name>
</gene>
<feature type="transmembrane region" description="Helical" evidence="7">
    <location>
        <begin position="124"/>
        <end position="147"/>
    </location>
</feature>
<feature type="domain" description="PAS" evidence="9">
    <location>
        <begin position="366"/>
        <end position="406"/>
    </location>
</feature>
<dbReference type="Pfam" id="PF02518">
    <property type="entry name" value="HATPase_c"/>
    <property type="match status" value="1"/>
</dbReference>
<dbReference type="RefSeq" id="WP_092782972.1">
    <property type="nucleotide sequence ID" value="NZ_FNAP01000002.1"/>
</dbReference>
<evidence type="ECO:0000256" key="7">
    <source>
        <dbReference type="SAM" id="Phobius"/>
    </source>
</evidence>
<dbReference type="GO" id="GO:0000155">
    <property type="term" value="F:phosphorelay sensor kinase activity"/>
    <property type="evidence" value="ECO:0007669"/>
    <property type="project" value="InterPro"/>
</dbReference>
<dbReference type="PRINTS" id="PR00344">
    <property type="entry name" value="BCTRLSENSOR"/>
</dbReference>
<dbReference type="CDD" id="cd00082">
    <property type="entry name" value="HisKA"/>
    <property type="match status" value="1"/>
</dbReference>
<evidence type="ECO:0000256" key="1">
    <source>
        <dbReference type="ARBA" id="ARBA00000085"/>
    </source>
</evidence>
<dbReference type="SMART" id="SM00387">
    <property type="entry name" value="HATPase_c"/>
    <property type="match status" value="1"/>
</dbReference>
<proteinExistence type="predicted"/>
<evidence type="ECO:0000313" key="12">
    <source>
        <dbReference type="Proteomes" id="UP000199412"/>
    </source>
</evidence>
<dbReference type="InterPro" id="IPR004358">
    <property type="entry name" value="Sig_transdc_His_kin-like_C"/>
</dbReference>
<dbReference type="AlphaFoldDB" id="A0A1G6Z9A7"/>
<evidence type="ECO:0000256" key="6">
    <source>
        <dbReference type="SAM" id="MobiDB-lite"/>
    </source>
</evidence>
<name>A0A1G6Z9A7_9PROT</name>
<dbReference type="Pfam" id="PF08448">
    <property type="entry name" value="PAS_4"/>
    <property type="match status" value="1"/>
</dbReference>
<feature type="transmembrane region" description="Helical" evidence="7">
    <location>
        <begin position="94"/>
        <end position="112"/>
    </location>
</feature>
<dbReference type="SMART" id="SM00086">
    <property type="entry name" value="PAC"/>
    <property type="match status" value="1"/>
</dbReference>
<dbReference type="SUPFAM" id="SSF55874">
    <property type="entry name" value="ATPase domain of HSP90 chaperone/DNA topoisomerase II/histidine kinase"/>
    <property type="match status" value="1"/>
</dbReference>
<dbReference type="SUPFAM" id="SSF47384">
    <property type="entry name" value="Homodimeric domain of signal transducing histidine kinase"/>
    <property type="match status" value="1"/>
</dbReference>
<evidence type="ECO:0000256" key="3">
    <source>
        <dbReference type="ARBA" id="ARBA00022553"/>
    </source>
</evidence>
<dbReference type="PANTHER" id="PTHR43304">
    <property type="entry name" value="PHYTOCHROME-LIKE PROTEIN CPH1"/>
    <property type="match status" value="1"/>
</dbReference>
<feature type="transmembrane region" description="Helical" evidence="7">
    <location>
        <begin position="58"/>
        <end position="82"/>
    </location>
</feature>
<dbReference type="Pfam" id="PF08447">
    <property type="entry name" value="PAS_3"/>
    <property type="match status" value="1"/>
</dbReference>
<dbReference type="InterPro" id="IPR001610">
    <property type="entry name" value="PAC"/>
</dbReference>
<keyword evidence="3" id="KW-0597">Phosphoprotein</keyword>
<accession>A0A1G6Z9A7</accession>
<dbReference type="SMART" id="SM00091">
    <property type="entry name" value="PAS"/>
    <property type="match status" value="2"/>
</dbReference>
<keyword evidence="4" id="KW-0808">Transferase</keyword>
<dbReference type="Gene3D" id="3.30.450.20">
    <property type="entry name" value="PAS domain"/>
    <property type="match status" value="2"/>
</dbReference>